<dbReference type="InterPro" id="IPR036390">
    <property type="entry name" value="WH_DNA-bd_sf"/>
</dbReference>
<feature type="domain" description="HTH lysR-type" evidence="5">
    <location>
        <begin position="97"/>
        <end position="150"/>
    </location>
</feature>
<dbReference type="InterPro" id="IPR000847">
    <property type="entry name" value="LysR_HTH_N"/>
</dbReference>
<proteinExistence type="inferred from homology"/>
<evidence type="ECO:0000256" key="3">
    <source>
        <dbReference type="ARBA" id="ARBA00023125"/>
    </source>
</evidence>
<protein>
    <submittedName>
        <fullName evidence="6">LysR family transcriptional regulator</fullName>
    </submittedName>
</protein>
<dbReference type="PANTHER" id="PTHR30126:SF98">
    <property type="entry name" value="HTH-TYPE TRANSCRIPTIONAL ACTIVATOR BAUR"/>
    <property type="match status" value="1"/>
</dbReference>
<dbReference type="Gene3D" id="1.10.10.10">
    <property type="entry name" value="Winged helix-like DNA-binding domain superfamily/Winged helix DNA-binding domain"/>
    <property type="match status" value="2"/>
</dbReference>
<name>A0AAU8ASE8_9RHOB</name>
<evidence type="ECO:0000256" key="4">
    <source>
        <dbReference type="ARBA" id="ARBA00023163"/>
    </source>
</evidence>
<dbReference type="SUPFAM" id="SSF46785">
    <property type="entry name" value="Winged helix' DNA-binding domain"/>
    <property type="match status" value="2"/>
</dbReference>
<dbReference type="InterPro" id="IPR036388">
    <property type="entry name" value="WH-like_DNA-bd_sf"/>
</dbReference>
<dbReference type="PRINTS" id="PR00039">
    <property type="entry name" value="HTHLYSR"/>
</dbReference>
<gene>
    <name evidence="6" type="ORF">PVT71_26835</name>
</gene>
<organism evidence="6">
    <name type="scientific">Alloyangia sp. H15</name>
    <dbReference type="NCBI Taxonomy" id="3029062"/>
    <lineage>
        <taxon>Bacteria</taxon>
        <taxon>Pseudomonadati</taxon>
        <taxon>Pseudomonadota</taxon>
        <taxon>Alphaproteobacteria</taxon>
        <taxon>Rhodobacterales</taxon>
        <taxon>Roseobacteraceae</taxon>
        <taxon>Alloyangia</taxon>
    </lineage>
</organism>
<sequence>MISRNLRHLRVFLAVLDLRSLTLASARSHVSQPAVTQALGKLEDQAGGRLFERTGQGVFATERGEMLGARVTRAFSRLDPALAALSPRLCLTASSAQLSALIAVVDTENFTLAARNLGHAQPTVHRAITQLETEAGQKLFERRRNGLVPSRAAATLAQAARLAFAELEQAEADLAEIDGREVGQLVIGALPLARSVLLPQAVAEFRARRPYQPIRIVDGLYDDLLAGLRRGDIDLILGALRDPAPIGDVVQERLFDDRLAVLARRGHPLTEARGLTAEDLAGHAWVVPREGTPSRTHFDAFFAGRPGGGPKSVIEAGSILFMRELLGRGDFLGCISEAQSVAEVANGLLQRIDVDVDWPSRPIGLTLRSDWMPTGAQKLLLERLRSAAREYHIL</sequence>
<evidence type="ECO:0000256" key="2">
    <source>
        <dbReference type="ARBA" id="ARBA00023015"/>
    </source>
</evidence>
<dbReference type="Gene3D" id="3.40.190.10">
    <property type="entry name" value="Periplasmic binding protein-like II"/>
    <property type="match status" value="2"/>
</dbReference>
<keyword evidence="4" id="KW-0804">Transcription</keyword>
<dbReference type="GO" id="GO:0000976">
    <property type="term" value="F:transcription cis-regulatory region binding"/>
    <property type="evidence" value="ECO:0007669"/>
    <property type="project" value="TreeGrafter"/>
</dbReference>
<dbReference type="PANTHER" id="PTHR30126">
    <property type="entry name" value="HTH-TYPE TRANSCRIPTIONAL REGULATOR"/>
    <property type="match status" value="1"/>
</dbReference>
<feature type="domain" description="HTH lysR-type" evidence="5">
    <location>
        <begin position="4"/>
        <end position="61"/>
    </location>
</feature>
<dbReference type="Pfam" id="PF03466">
    <property type="entry name" value="LysR_substrate"/>
    <property type="match status" value="1"/>
</dbReference>
<dbReference type="SUPFAM" id="SSF53850">
    <property type="entry name" value="Periplasmic binding protein-like II"/>
    <property type="match status" value="1"/>
</dbReference>
<geneLocation type="plasmid" evidence="6">
    <name>unnamed3</name>
</geneLocation>
<keyword evidence="3" id="KW-0238">DNA-binding</keyword>
<evidence type="ECO:0000259" key="5">
    <source>
        <dbReference type="PROSITE" id="PS50931"/>
    </source>
</evidence>
<dbReference type="RefSeq" id="WP_353476297.1">
    <property type="nucleotide sequence ID" value="NZ_CP123388.1"/>
</dbReference>
<comment type="similarity">
    <text evidence="1">Belongs to the LysR transcriptional regulatory family.</text>
</comment>
<evidence type="ECO:0000256" key="1">
    <source>
        <dbReference type="ARBA" id="ARBA00009437"/>
    </source>
</evidence>
<dbReference type="Pfam" id="PF00126">
    <property type="entry name" value="HTH_1"/>
    <property type="match status" value="2"/>
</dbReference>
<dbReference type="PROSITE" id="PS50931">
    <property type="entry name" value="HTH_LYSR"/>
    <property type="match status" value="2"/>
</dbReference>
<dbReference type="EMBL" id="CP123388">
    <property type="protein sequence ID" value="XCC97407.1"/>
    <property type="molecule type" value="Genomic_DNA"/>
</dbReference>
<reference evidence="6" key="1">
    <citation type="submission" date="2023-02" db="EMBL/GenBank/DDBJ databases">
        <title>Description and genomic characterization of Salipiger bruguierae sp. nov., isolated from the sediment of mangrove plant Bruguiera sexangula.</title>
        <authorList>
            <person name="Long M."/>
        </authorList>
    </citation>
    <scope>NUCLEOTIDE SEQUENCE</scope>
    <source>
        <strain evidence="6">H15</strain>
        <plasmid evidence="6">unnamed3</plasmid>
    </source>
</reference>
<evidence type="ECO:0000313" key="6">
    <source>
        <dbReference type="EMBL" id="XCC97407.1"/>
    </source>
</evidence>
<dbReference type="GO" id="GO:0003700">
    <property type="term" value="F:DNA-binding transcription factor activity"/>
    <property type="evidence" value="ECO:0007669"/>
    <property type="project" value="InterPro"/>
</dbReference>
<keyword evidence="6" id="KW-0614">Plasmid</keyword>
<dbReference type="InterPro" id="IPR005119">
    <property type="entry name" value="LysR_subst-bd"/>
</dbReference>
<accession>A0AAU8ASE8</accession>
<dbReference type="AlphaFoldDB" id="A0AAU8ASE8"/>
<keyword evidence="2" id="KW-0805">Transcription regulation</keyword>